<dbReference type="Proteomes" id="UP001321520">
    <property type="component" value="Chromosome"/>
</dbReference>
<evidence type="ECO:0000256" key="2">
    <source>
        <dbReference type="ARBA" id="ARBA00022692"/>
    </source>
</evidence>
<keyword evidence="8" id="KW-1185">Reference proteome</keyword>
<sequence length="146" mass="16518">MKKLIISLPILISGCFRIPIPYPDIECLPNIECPSYGDCPHLIGSLKPNKEQIENAKKRGWAVPVYKTQAIYPRLALDQNIEGYVIVKFDVHQNGDPINLKVVEAMPENIFEEAAIQSAKNYKYESSNQGFKDMSTKIFFKIANSN</sequence>
<comment type="similarity">
    <text evidence="5">Belongs to the TonB family.</text>
</comment>
<dbReference type="PROSITE" id="PS52015">
    <property type="entry name" value="TONB_CTD"/>
    <property type="match status" value="1"/>
</dbReference>
<dbReference type="Pfam" id="PF03544">
    <property type="entry name" value="TonB_C"/>
    <property type="match status" value="1"/>
</dbReference>
<protein>
    <recommendedName>
        <fullName evidence="5">Protein TonB</fullName>
    </recommendedName>
</protein>
<feature type="domain" description="TonB C-terminal" evidence="6">
    <location>
        <begin position="57"/>
        <end position="146"/>
    </location>
</feature>
<evidence type="ECO:0000313" key="8">
    <source>
        <dbReference type="Proteomes" id="UP001321520"/>
    </source>
</evidence>
<evidence type="ECO:0000256" key="5">
    <source>
        <dbReference type="RuleBase" id="RU362123"/>
    </source>
</evidence>
<keyword evidence="5" id="KW-0997">Cell inner membrane</keyword>
<dbReference type="NCBIfam" id="TIGR01352">
    <property type="entry name" value="tonB_Cterm"/>
    <property type="match status" value="1"/>
</dbReference>
<evidence type="ECO:0000313" key="7">
    <source>
        <dbReference type="EMBL" id="WKD48523.1"/>
    </source>
</evidence>
<keyword evidence="2" id="KW-0812">Transmembrane</keyword>
<dbReference type="RefSeq" id="WP_301414283.1">
    <property type="nucleotide sequence ID" value="NZ_CP098023.1"/>
</dbReference>
<proteinExistence type="inferred from homology"/>
<dbReference type="InterPro" id="IPR003538">
    <property type="entry name" value="TonB"/>
</dbReference>
<organism evidence="7 8">
    <name type="scientific">Microbulbifer spongiae</name>
    <dbReference type="NCBI Taxonomy" id="2944933"/>
    <lineage>
        <taxon>Bacteria</taxon>
        <taxon>Pseudomonadati</taxon>
        <taxon>Pseudomonadota</taxon>
        <taxon>Gammaproteobacteria</taxon>
        <taxon>Cellvibrionales</taxon>
        <taxon>Microbulbiferaceae</taxon>
        <taxon>Microbulbifer</taxon>
    </lineage>
</organism>
<comment type="function">
    <text evidence="5">Interacts with outer membrane receptor proteins that carry out high-affinity binding and energy dependent uptake into the periplasmic space of specific substrates. It could act to transduce energy from the cytoplasmic membrane to specific energy-requiring processes in the outer membrane, resulting in the release into the periplasm of ligands bound by these outer membrane proteins.</text>
</comment>
<keyword evidence="5" id="KW-0813">Transport</keyword>
<dbReference type="SUPFAM" id="SSF74653">
    <property type="entry name" value="TolA/TonB C-terminal domain"/>
    <property type="match status" value="1"/>
</dbReference>
<keyword evidence="5" id="KW-0653">Protein transport</keyword>
<evidence type="ECO:0000256" key="3">
    <source>
        <dbReference type="ARBA" id="ARBA00022989"/>
    </source>
</evidence>
<comment type="subcellular location">
    <subcellularLocation>
        <location evidence="5">Cell inner membrane</location>
        <topology evidence="5">Single-pass membrane protein</topology>
        <orientation evidence="5">Periplasmic side</orientation>
    </subcellularLocation>
    <subcellularLocation>
        <location evidence="1">Membrane</location>
        <topology evidence="1">Single-pass membrane protein</topology>
    </subcellularLocation>
</comment>
<keyword evidence="5" id="KW-1003">Cell membrane</keyword>
<name>A0ABY9E683_9GAMM</name>
<evidence type="ECO:0000259" key="6">
    <source>
        <dbReference type="PROSITE" id="PS52015"/>
    </source>
</evidence>
<dbReference type="EMBL" id="CP098023">
    <property type="protein sequence ID" value="WKD48523.1"/>
    <property type="molecule type" value="Genomic_DNA"/>
</dbReference>
<keyword evidence="3" id="KW-1133">Transmembrane helix</keyword>
<dbReference type="PRINTS" id="PR01374">
    <property type="entry name" value="TONBPROTEIN"/>
</dbReference>
<keyword evidence="4" id="KW-0472">Membrane</keyword>
<dbReference type="PROSITE" id="PS51257">
    <property type="entry name" value="PROKAR_LIPOPROTEIN"/>
    <property type="match status" value="1"/>
</dbReference>
<gene>
    <name evidence="7" type="ORF">M8T91_11370</name>
</gene>
<evidence type="ECO:0000256" key="1">
    <source>
        <dbReference type="ARBA" id="ARBA00004167"/>
    </source>
</evidence>
<evidence type="ECO:0000256" key="4">
    <source>
        <dbReference type="ARBA" id="ARBA00023136"/>
    </source>
</evidence>
<reference evidence="7 8" key="1">
    <citation type="submission" date="2022-05" db="EMBL/GenBank/DDBJ databases">
        <title>Microbulbifer sp. nov., isolated from sponge.</title>
        <authorList>
            <person name="Gao L."/>
        </authorList>
    </citation>
    <scope>NUCLEOTIDE SEQUENCE [LARGE SCALE GENOMIC DNA]</scope>
    <source>
        <strain evidence="7 8">MI-G</strain>
    </source>
</reference>
<accession>A0ABY9E683</accession>
<dbReference type="InterPro" id="IPR006260">
    <property type="entry name" value="TonB/TolA_C"/>
</dbReference>
<dbReference type="Gene3D" id="3.30.2420.10">
    <property type="entry name" value="TonB"/>
    <property type="match status" value="1"/>
</dbReference>
<dbReference type="InterPro" id="IPR037682">
    <property type="entry name" value="TonB_C"/>
</dbReference>
<keyword evidence="5" id="KW-0735">Signal-anchor</keyword>